<comment type="function">
    <text evidence="3 4">Co-chaperone involved in the maturation of iron-sulfur cluster-containing proteins. Seems to help targeting proteins to be folded toward HscA.</text>
</comment>
<gene>
    <name evidence="4 6" type="primary">hscB</name>
    <name evidence="6" type="ORF">ETQ85_18515</name>
</gene>
<dbReference type="AlphaFoldDB" id="A0A6C2CMH8"/>
<dbReference type="GO" id="GO:0006457">
    <property type="term" value="P:protein folding"/>
    <property type="evidence" value="ECO:0007669"/>
    <property type="project" value="UniProtKB-UniRule"/>
</dbReference>
<dbReference type="Pfam" id="PF07743">
    <property type="entry name" value="HSCB_C"/>
    <property type="match status" value="1"/>
</dbReference>
<evidence type="ECO:0000256" key="3">
    <source>
        <dbReference type="ARBA" id="ARBA00025596"/>
    </source>
</evidence>
<dbReference type="NCBIfam" id="TIGR00714">
    <property type="entry name" value="hscB"/>
    <property type="match status" value="1"/>
</dbReference>
<dbReference type="GO" id="GO:0001671">
    <property type="term" value="F:ATPase activator activity"/>
    <property type="evidence" value="ECO:0007669"/>
    <property type="project" value="InterPro"/>
</dbReference>
<sequence>MLDLRQDFFALFGLTPAFSIDMDRLEQAYLDIQGRVHPDRFAHLSDAEKRLSMQWATHANEAFRTLKSPLTRGHYLLELRGVDPAFDTNTAMSSEFLMEQMEWREALGEARDAADEDTLEELSRRIRHSTKTLVEQLAAQLDESGDLEGAADSVRRLKFLEKLQHEINDALTALES</sequence>
<comment type="similarity">
    <text evidence="1 4">Belongs to the HscB family.</text>
</comment>
<evidence type="ECO:0000313" key="7">
    <source>
        <dbReference type="Proteomes" id="UP000389128"/>
    </source>
</evidence>
<organism evidence="6 7">
    <name type="scientific">Zoogloea oleivorans</name>
    <dbReference type="NCBI Taxonomy" id="1552750"/>
    <lineage>
        <taxon>Bacteria</taxon>
        <taxon>Pseudomonadati</taxon>
        <taxon>Pseudomonadota</taxon>
        <taxon>Betaproteobacteria</taxon>
        <taxon>Rhodocyclales</taxon>
        <taxon>Zoogloeaceae</taxon>
        <taxon>Zoogloea</taxon>
    </lineage>
</organism>
<proteinExistence type="inferred from homology"/>
<dbReference type="GO" id="GO:0044571">
    <property type="term" value="P:[2Fe-2S] cluster assembly"/>
    <property type="evidence" value="ECO:0007669"/>
    <property type="project" value="InterPro"/>
</dbReference>
<keyword evidence="7" id="KW-1185">Reference proteome</keyword>
<dbReference type="PANTHER" id="PTHR14021:SF15">
    <property type="entry name" value="IRON-SULFUR CLUSTER CO-CHAPERONE PROTEIN HSCB"/>
    <property type="match status" value="1"/>
</dbReference>
<dbReference type="RefSeq" id="WP_148580568.1">
    <property type="nucleotide sequence ID" value="NZ_JAVEUW010000001.1"/>
</dbReference>
<dbReference type="Gene3D" id="1.20.1280.20">
    <property type="entry name" value="HscB, C-terminal domain"/>
    <property type="match status" value="1"/>
</dbReference>
<dbReference type="InterPro" id="IPR001623">
    <property type="entry name" value="DnaJ_domain"/>
</dbReference>
<dbReference type="CDD" id="cd06257">
    <property type="entry name" value="DnaJ"/>
    <property type="match status" value="1"/>
</dbReference>
<dbReference type="GO" id="GO:0051087">
    <property type="term" value="F:protein-folding chaperone binding"/>
    <property type="evidence" value="ECO:0007669"/>
    <property type="project" value="InterPro"/>
</dbReference>
<dbReference type="NCBIfam" id="NF002935">
    <property type="entry name" value="PRK03578.1"/>
    <property type="match status" value="1"/>
</dbReference>
<accession>A0A6C2CMH8</accession>
<dbReference type="SUPFAM" id="SSF47144">
    <property type="entry name" value="HSC20 (HSCB), C-terminal oligomerisation domain"/>
    <property type="match status" value="1"/>
</dbReference>
<evidence type="ECO:0000256" key="1">
    <source>
        <dbReference type="ARBA" id="ARBA00010476"/>
    </source>
</evidence>
<dbReference type="PROSITE" id="PS50076">
    <property type="entry name" value="DNAJ_2"/>
    <property type="match status" value="1"/>
</dbReference>
<dbReference type="GO" id="GO:0051259">
    <property type="term" value="P:protein complex oligomerization"/>
    <property type="evidence" value="ECO:0007669"/>
    <property type="project" value="InterPro"/>
</dbReference>
<dbReference type="OrthoDB" id="287587at2"/>
<dbReference type="SUPFAM" id="SSF46565">
    <property type="entry name" value="Chaperone J-domain"/>
    <property type="match status" value="1"/>
</dbReference>
<dbReference type="Proteomes" id="UP000389128">
    <property type="component" value="Unassembled WGS sequence"/>
</dbReference>
<protein>
    <recommendedName>
        <fullName evidence="4">Co-chaperone protein HscB homolog</fullName>
    </recommendedName>
</protein>
<comment type="subunit">
    <text evidence="4">Interacts with HscA and stimulates its ATPase activity.</text>
</comment>
<dbReference type="InterPro" id="IPR036386">
    <property type="entry name" value="HscB_C_sf"/>
</dbReference>
<dbReference type="InterPro" id="IPR036869">
    <property type="entry name" value="J_dom_sf"/>
</dbReference>
<comment type="caution">
    <text evidence="6">The sequence shown here is derived from an EMBL/GenBank/DDBJ whole genome shotgun (WGS) entry which is preliminary data.</text>
</comment>
<dbReference type="GO" id="GO:1990230">
    <property type="term" value="C:iron-sulfur cluster transfer complex"/>
    <property type="evidence" value="ECO:0007669"/>
    <property type="project" value="TreeGrafter"/>
</dbReference>
<keyword evidence="2 4" id="KW-0143">Chaperone</keyword>
<dbReference type="Gene3D" id="1.10.287.110">
    <property type="entry name" value="DnaJ domain"/>
    <property type="match status" value="1"/>
</dbReference>
<feature type="domain" description="J" evidence="5">
    <location>
        <begin position="7"/>
        <end position="79"/>
    </location>
</feature>
<dbReference type="HAMAP" id="MF_00682">
    <property type="entry name" value="HscB"/>
    <property type="match status" value="1"/>
</dbReference>
<evidence type="ECO:0000256" key="2">
    <source>
        <dbReference type="ARBA" id="ARBA00023186"/>
    </source>
</evidence>
<evidence type="ECO:0000256" key="4">
    <source>
        <dbReference type="HAMAP-Rule" id="MF_00682"/>
    </source>
</evidence>
<dbReference type="EMBL" id="SDKK01000019">
    <property type="protein sequence ID" value="TYC54503.1"/>
    <property type="molecule type" value="Genomic_DNA"/>
</dbReference>
<name>A0A6C2CMH8_9RHOO</name>
<dbReference type="PANTHER" id="PTHR14021">
    <property type="entry name" value="IRON-SULFUR CLUSTER CO-CHAPERONE PROTEIN HSCB"/>
    <property type="match status" value="1"/>
</dbReference>
<dbReference type="InterPro" id="IPR004640">
    <property type="entry name" value="HscB"/>
</dbReference>
<evidence type="ECO:0000259" key="5">
    <source>
        <dbReference type="PROSITE" id="PS50076"/>
    </source>
</evidence>
<reference evidence="6 7" key="1">
    <citation type="submission" date="2019-01" db="EMBL/GenBank/DDBJ databases">
        <title>Zoogloea oleivorans genome sequencing and assembly.</title>
        <authorList>
            <person name="Tancsics A."/>
            <person name="Farkas M."/>
            <person name="Kriszt B."/>
            <person name="Maroti G."/>
            <person name="Horvath B."/>
        </authorList>
    </citation>
    <scope>NUCLEOTIDE SEQUENCE [LARGE SCALE GENOMIC DNA]</scope>
    <source>
        <strain evidence="6 7">Buc</strain>
    </source>
</reference>
<evidence type="ECO:0000313" key="6">
    <source>
        <dbReference type="EMBL" id="TYC54503.1"/>
    </source>
</evidence>
<dbReference type="InterPro" id="IPR009073">
    <property type="entry name" value="HscB_oligo_C"/>
</dbReference>